<name>A0A1Q8S1Q7_9PEZI</name>
<dbReference type="Proteomes" id="UP000186583">
    <property type="component" value="Unassembled WGS sequence"/>
</dbReference>
<dbReference type="Pfam" id="PF00248">
    <property type="entry name" value="Aldo_ket_red"/>
    <property type="match status" value="2"/>
</dbReference>
<feature type="domain" description="NADP-dependent oxidoreductase" evidence="4">
    <location>
        <begin position="17"/>
        <end position="105"/>
    </location>
</feature>
<sequence>MTNKVAPIPRLIYGTAWKKSQTAPLVTAALTAGFRALDTAASHHYSESGVGAGLRAYLSQTPAPLRPPRSSLYLQTKFSPSPSQLPIPDQVHNSIASSFKNLSVENSLFKGHGEGVEGESEGEAGDFYLDCALLHAPYPSYIDTLLAWRALESYVPHRIRTLGISNVSLPELRALCDDAIIKPVVVQNRLNPREAYNTPVRVFCRERGINFQSFWTLTANPTLVKGELVGRIAAAAGVSNEVAMYGLVLGLECVSILDGTTNEGRMKADLDGVERIAAWAEGEGERLWREGLAEFKTVLGDVSTI</sequence>
<dbReference type="InterPro" id="IPR020471">
    <property type="entry name" value="AKR"/>
</dbReference>
<evidence type="ECO:0000313" key="6">
    <source>
        <dbReference type="Proteomes" id="UP000186583"/>
    </source>
</evidence>
<dbReference type="AlphaFoldDB" id="A0A1Q8S1Q7"/>
<comment type="caution">
    <text evidence="5">The sequence shown here is derived from an EMBL/GenBank/DDBJ whole genome shotgun (WGS) entry which is preliminary data.</text>
</comment>
<feature type="domain" description="NADP-dependent oxidoreductase" evidence="4">
    <location>
        <begin position="127"/>
        <end position="225"/>
    </location>
</feature>
<evidence type="ECO:0000256" key="3">
    <source>
        <dbReference type="ARBA" id="ARBA00023002"/>
    </source>
</evidence>
<organism evidence="5 6">
    <name type="scientific">Colletotrichum chlorophyti</name>
    <dbReference type="NCBI Taxonomy" id="708187"/>
    <lineage>
        <taxon>Eukaryota</taxon>
        <taxon>Fungi</taxon>
        <taxon>Dikarya</taxon>
        <taxon>Ascomycota</taxon>
        <taxon>Pezizomycotina</taxon>
        <taxon>Sordariomycetes</taxon>
        <taxon>Hypocreomycetidae</taxon>
        <taxon>Glomerellales</taxon>
        <taxon>Glomerellaceae</taxon>
        <taxon>Colletotrichum</taxon>
    </lineage>
</organism>
<keyword evidence="6" id="KW-1185">Reference proteome</keyword>
<dbReference type="EMBL" id="MPGH01000037">
    <property type="protein sequence ID" value="OLN95364.1"/>
    <property type="molecule type" value="Genomic_DNA"/>
</dbReference>
<gene>
    <name evidence="5" type="ORF">CCHL11_04743</name>
</gene>
<evidence type="ECO:0000256" key="1">
    <source>
        <dbReference type="ARBA" id="ARBA00007905"/>
    </source>
</evidence>
<keyword evidence="2" id="KW-0521">NADP</keyword>
<dbReference type="SUPFAM" id="SSF51430">
    <property type="entry name" value="NAD(P)-linked oxidoreductase"/>
    <property type="match status" value="1"/>
</dbReference>
<comment type="similarity">
    <text evidence="1">Belongs to the aldo/keto reductase family.</text>
</comment>
<accession>A0A1Q8S1Q7</accession>
<dbReference type="PANTHER" id="PTHR43827">
    <property type="entry name" value="2,5-DIKETO-D-GLUCONIC ACID REDUCTASE"/>
    <property type="match status" value="1"/>
</dbReference>
<evidence type="ECO:0000313" key="5">
    <source>
        <dbReference type="EMBL" id="OLN95364.1"/>
    </source>
</evidence>
<keyword evidence="3" id="KW-0560">Oxidoreductase</keyword>
<evidence type="ECO:0000256" key="2">
    <source>
        <dbReference type="ARBA" id="ARBA00022857"/>
    </source>
</evidence>
<reference evidence="5 6" key="1">
    <citation type="submission" date="2016-11" db="EMBL/GenBank/DDBJ databases">
        <title>Draft Genome Assembly of Colletotrichum chlorophyti a pathogen of herbaceous plants.</title>
        <authorList>
            <person name="Gan P."/>
            <person name="Narusaka M."/>
            <person name="Tsushima A."/>
            <person name="Narusaka Y."/>
            <person name="Takano Y."/>
            <person name="Shirasu K."/>
        </authorList>
    </citation>
    <scope>NUCLEOTIDE SEQUENCE [LARGE SCALE GENOMIC DNA]</scope>
    <source>
        <strain evidence="5 6">NTL11</strain>
    </source>
</reference>
<dbReference type="PANTHER" id="PTHR43827:SF3">
    <property type="entry name" value="NADP-DEPENDENT OXIDOREDUCTASE DOMAIN-CONTAINING PROTEIN"/>
    <property type="match status" value="1"/>
</dbReference>
<dbReference type="OrthoDB" id="5357513at2759"/>
<dbReference type="STRING" id="708187.A0A1Q8S1Q7"/>
<evidence type="ECO:0000259" key="4">
    <source>
        <dbReference type="Pfam" id="PF00248"/>
    </source>
</evidence>
<proteinExistence type="inferred from homology"/>
<dbReference type="GO" id="GO:0016616">
    <property type="term" value="F:oxidoreductase activity, acting on the CH-OH group of donors, NAD or NADP as acceptor"/>
    <property type="evidence" value="ECO:0007669"/>
    <property type="project" value="UniProtKB-ARBA"/>
</dbReference>
<protein>
    <submittedName>
        <fullName evidence="5">Glycerol 2-dehydrogenase (NADP(+)) 3</fullName>
    </submittedName>
</protein>
<dbReference type="InterPro" id="IPR036812">
    <property type="entry name" value="NAD(P)_OxRdtase_dom_sf"/>
</dbReference>
<dbReference type="Gene3D" id="3.20.20.100">
    <property type="entry name" value="NADP-dependent oxidoreductase domain"/>
    <property type="match status" value="1"/>
</dbReference>
<dbReference type="InterPro" id="IPR023210">
    <property type="entry name" value="NADP_OxRdtase_dom"/>
</dbReference>